<dbReference type="EMBL" id="JANURN010000001">
    <property type="protein sequence ID" value="MDL0081350.1"/>
    <property type="molecule type" value="Genomic_DNA"/>
</dbReference>
<protein>
    <submittedName>
        <fullName evidence="1">DUF4492 domain-containing protein</fullName>
    </submittedName>
</protein>
<sequence length="92" mass="10674">MFSTLHKLHSPTIHTSTPRIHLLLRTSMLKNIMRFYAQGFANMTLGRTLWKIIIIKLLVIFIVLKFFIYGDSIRDLGGADERRDFVLDNLAP</sequence>
<gene>
    <name evidence="1" type="ORF">NYG90_01410</name>
</gene>
<accession>A0ACC6FQF2</accession>
<dbReference type="Proteomes" id="UP001173802">
    <property type="component" value="Unassembled WGS sequence"/>
</dbReference>
<keyword evidence="2" id="KW-1185">Reference proteome</keyword>
<organism evidence="1 2">
    <name type="scientific">Helicobacter zhangjianzhongii</name>
    <dbReference type="NCBI Taxonomy" id="2974574"/>
    <lineage>
        <taxon>Bacteria</taxon>
        <taxon>Pseudomonadati</taxon>
        <taxon>Campylobacterota</taxon>
        <taxon>Epsilonproteobacteria</taxon>
        <taxon>Campylobacterales</taxon>
        <taxon>Helicobacteraceae</taxon>
        <taxon>Helicobacter</taxon>
    </lineage>
</organism>
<reference evidence="1 2" key="1">
    <citation type="journal article" date="2023" name="Microorganisms">
        <title>Isolation and Genomic Characteristics of Cat-Borne Campylobacter felis sp. nov. and Sheep-Borne Campylobacter ovis sp. nov.</title>
        <authorList>
            <person name="Wang H."/>
            <person name="Li Y."/>
            <person name="Gu Y."/>
            <person name="Zhou G."/>
            <person name="Chen X."/>
            <person name="Zhang X."/>
            <person name="Shao Z."/>
            <person name="Zhang J."/>
            <person name="Zhang M."/>
        </authorList>
    </citation>
    <scope>NUCLEOTIDE SEQUENCE [LARGE SCALE GENOMIC DNA]</scope>
    <source>
        <strain evidence="1 2">XJK30-2</strain>
    </source>
</reference>
<evidence type="ECO:0000313" key="1">
    <source>
        <dbReference type="EMBL" id="MDL0081350.1"/>
    </source>
</evidence>
<evidence type="ECO:0000313" key="2">
    <source>
        <dbReference type="Proteomes" id="UP001173802"/>
    </source>
</evidence>
<comment type="caution">
    <text evidence="1">The sequence shown here is derived from an EMBL/GenBank/DDBJ whole genome shotgun (WGS) entry which is preliminary data.</text>
</comment>
<name>A0ACC6FQF2_9HELI</name>
<proteinExistence type="predicted"/>